<accession>A0ABQ0GHC1</accession>
<dbReference type="GeneID" id="98178100"/>
<comment type="similarity">
    <text evidence="1">Belongs to the peptidase C14B family.</text>
</comment>
<dbReference type="Proteomes" id="UP001628179">
    <property type="component" value="Unassembled WGS sequence"/>
</dbReference>
<evidence type="ECO:0000313" key="4">
    <source>
        <dbReference type="Proteomes" id="UP001628179"/>
    </source>
</evidence>
<organism evidence="3 4">
    <name type="scientific">Madurella fahalii</name>
    <dbReference type="NCBI Taxonomy" id="1157608"/>
    <lineage>
        <taxon>Eukaryota</taxon>
        <taxon>Fungi</taxon>
        <taxon>Dikarya</taxon>
        <taxon>Ascomycota</taxon>
        <taxon>Pezizomycotina</taxon>
        <taxon>Sordariomycetes</taxon>
        <taxon>Sordariomycetidae</taxon>
        <taxon>Sordariales</taxon>
        <taxon>Sordariales incertae sedis</taxon>
        <taxon>Madurella</taxon>
    </lineage>
</organism>
<evidence type="ECO:0000313" key="3">
    <source>
        <dbReference type="EMBL" id="GAB1317147.1"/>
    </source>
</evidence>
<keyword evidence="4" id="KW-1185">Reference proteome</keyword>
<dbReference type="PANTHER" id="PTHR48104">
    <property type="entry name" value="METACASPASE-4"/>
    <property type="match status" value="1"/>
</dbReference>
<evidence type="ECO:0000259" key="2">
    <source>
        <dbReference type="Pfam" id="PF00656"/>
    </source>
</evidence>
<dbReference type="PANTHER" id="PTHR48104:SF30">
    <property type="entry name" value="METACASPASE-1"/>
    <property type="match status" value="1"/>
</dbReference>
<name>A0ABQ0GHC1_9PEZI</name>
<reference evidence="3 4" key="1">
    <citation type="submission" date="2024-09" db="EMBL/GenBank/DDBJ databases">
        <title>Itraconazole resistance in Madurella fahalii resulting from another homologue of gene encoding cytochrome P450 14-alpha sterol demethylase (CYP51).</title>
        <authorList>
            <person name="Yoshioka I."/>
            <person name="Fahal A.H."/>
            <person name="Kaneko S."/>
            <person name="Yaguchi T."/>
        </authorList>
    </citation>
    <scope>NUCLEOTIDE SEQUENCE [LARGE SCALE GENOMIC DNA]</scope>
    <source>
        <strain evidence="3 4">IFM 68171</strain>
    </source>
</reference>
<gene>
    <name evidence="3" type="ORF">MFIFM68171_07357</name>
</gene>
<sequence length="693" mass="75212">MEQRPPQRFAVLIGIDCYFDKPLRGCVRDVHAIRQHLESRPMAFHIDLMVASKPADAEARCPPEDERQWPTWDNVVARLEAITMGAQSGDFVYIHYSGHGTSLGLVPGSTHPHKSTADLSLDLLAAAGDSVCYLRGFDLACLVSNMVSKGLHVTLILDCCFSGSVLRGGDNDDVAGPQPAGERFLPYDVEVDAASPRLFHPEASTNAGTASRDGSLLPNWLIDPAGYAIITACGPHEVAKEISVDRYGPVGALSHFLIRTLLRLGAVDARLGDIYQSVCSRFADMTWSPGIRQTPMLYGNKNISFLGVLRPSIDTAAIPLFRSPTAELMLRAGRAHGLFDGDLLNLYPIAMAAEVSADARGAAVRAKVASAGDLVSLLQRVDGSRVSNAVGVGWSARLVSQPSLQTMPISVASDLPGLRQVLLEGSLLGLVLKPGAEHPWPGSFSVGMNTTWTDYEIRADVDDDTRPVVSLPAHLPLVERNDPNDSGQGDTAKAHQLLGALLHLTRFRHIESIRNPRSSLSSLGHVFTVRIRGMGETSWQDIDSGSKSSRMDVRSGATLEIELRNDSSGPLYFHIYDLGPLWQVRNIFDGDHEVVLPKDETRAFTGREILELEMCVPDQLIAAGRTWCDDVIKILVTDEPTSFAALGMDTLLESLSSKSAVPCLRQLPIFDDGVARGTAGRWDAVNIRVRTHC</sequence>
<dbReference type="InterPro" id="IPR050452">
    <property type="entry name" value="Metacaspase"/>
</dbReference>
<protein>
    <recommendedName>
        <fullName evidence="2">Peptidase C14 caspase domain-containing protein</fullName>
    </recommendedName>
</protein>
<feature type="domain" description="Peptidase C14 caspase" evidence="2">
    <location>
        <begin position="8"/>
        <end position="299"/>
    </location>
</feature>
<proteinExistence type="inferred from homology"/>
<dbReference type="EMBL" id="BAAFSV010000004">
    <property type="protein sequence ID" value="GAB1317147.1"/>
    <property type="molecule type" value="Genomic_DNA"/>
</dbReference>
<comment type="caution">
    <text evidence="3">The sequence shown here is derived from an EMBL/GenBank/DDBJ whole genome shotgun (WGS) entry which is preliminary data.</text>
</comment>
<dbReference type="InterPro" id="IPR011600">
    <property type="entry name" value="Pept_C14_caspase"/>
</dbReference>
<evidence type="ECO:0000256" key="1">
    <source>
        <dbReference type="ARBA" id="ARBA00009005"/>
    </source>
</evidence>
<dbReference type="Pfam" id="PF00656">
    <property type="entry name" value="Peptidase_C14"/>
    <property type="match status" value="1"/>
</dbReference>
<dbReference type="Gene3D" id="3.40.50.1460">
    <property type="match status" value="1"/>
</dbReference>
<dbReference type="RefSeq" id="XP_070918878.1">
    <property type="nucleotide sequence ID" value="XM_071062777.1"/>
</dbReference>